<dbReference type="AlphaFoldDB" id="A0A3P3DPS1"/>
<feature type="domain" description="Acetyl-CoA hydrolase/transferase C-terminal" evidence="2">
    <location>
        <begin position="298"/>
        <end position="446"/>
    </location>
</feature>
<protein>
    <submittedName>
        <fullName evidence="3">Acetyl-CoA hydrolase</fullName>
    </submittedName>
</protein>
<dbReference type="Gene3D" id="3.40.1080.10">
    <property type="entry name" value="Glutaconate Coenzyme A-transferase"/>
    <property type="match status" value="1"/>
</dbReference>
<keyword evidence="1" id="KW-0732">Signal</keyword>
<comment type="caution">
    <text evidence="3">The sequence shown here is derived from an EMBL/GenBank/DDBJ whole genome shotgun (WGS) entry which is preliminary data.</text>
</comment>
<dbReference type="Pfam" id="PF13336">
    <property type="entry name" value="AcetylCoA_hyd_C"/>
    <property type="match status" value="1"/>
</dbReference>
<keyword evidence="3" id="KW-0378">Hydrolase</keyword>
<evidence type="ECO:0000259" key="2">
    <source>
        <dbReference type="Pfam" id="PF13336"/>
    </source>
</evidence>
<dbReference type="InterPro" id="IPR038460">
    <property type="entry name" value="AcetylCoA_hyd_C_sf"/>
</dbReference>
<dbReference type="Proteomes" id="UP000282125">
    <property type="component" value="Unassembled WGS sequence"/>
</dbReference>
<sequence length="460" mass="48223">MRWRGAVRAMVLRPCASAVARAWPPSLSAPEMRKISPEALEFASLLQPGDGLAWGQAAAEPLTLTRALMAQRQGLSGIHAFCGIGWADTLDPAYTDALRFTSYCGTARNRLLQAAGQLDILPVHYSGLEAALAPRVDVLLIQIAEGRIPGTFSFSLACEYLAPLVKSARLVIAELNSQAPSTPGMVTITRDEIDILVPVCRALPLPPEAKGDAVQARIAERIAALIPEGAILQVGLGALPEAILSRLHHHRHLGLHSGLFTEGMAGLIHAGVVDNSTKAAARGVSVTGLITGGEAAWALAQETDLIRLAPTSYTHALPVLAALPKLVAINAGLEVDLTGQVNSEVAAGAYVGAIGGGTDFARGAAASAGGLPLLALPSARRGRDGRLISAIVPALGGPVSLSRADAGVIVTEEGVADLRGQPFAERALRLIRVAHPELREDLSREARDRGLLRPHHLRRD</sequence>
<reference evidence="3 4" key="1">
    <citation type="submission" date="2018-11" db="EMBL/GenBank/DDBJ databases">
        <title>Gemmobacter sp. nov., YIM 102744-1 draft genome.</title>
        <authorList>
            <person name="Li G."/>
            <person name="Jiang Y."/>
        </authorList>
    </citation>
    <scope>NUCLEOTIDE SEQUENCE [LARGE SCALE GENOMIC DNA]</scope>
    <source>
        <strain evidence="3 4">YIM 102744-1</strain>
    </source>
</reference>
<keyword evidence="4" id="KW-1185">Reference proteome</keyword>
<evidence type="ECO:0000256" key="1">
    <source>
        <dbReference type="SAM" id="SignalP"/>
    </source>
</evidence>
<organism evidence="3 4">
    <name type="scientific">Falsigemmobacter faecalis</name>
    <dbReference type="NCBI Taxonomy" id="2488730"/>
    <lineage>
        <taxon>Bacteria</taxon>
        <taxon>Pseudomonadati</taxon>
        <taxon>Pseudomonadota</taxon>
        <taxon>Alphaproteobacteria</taxon>
        <taxon>Rhodobacterales</taxon>
        <taxon>Paracoccaceae</taxon>
        <taxon>Falsigemmobacter</taxon>
    </lineage>
</organism>
<dbReference type="InterPro" id="IPR026888">
    <property type="entry name" value="AcetylCoA_hyd_C"/>
</dbReference>
<accession>A0A3P3DPS1</accession>
<feature type="chain" id="PRO_5018164120" evidence="1">
    <location>
        <begin position="21"/>
        <end position="460"/>
    </location>
</feature>
<dbReference type="GO" id="GO:0008775">
    <property type="term" value="F:acetate CoA-transferase activity"/>
    <property type="evidence" value="ECO:0007669"/>
    <property type="project" value="InterPro"/>
</dbReference>
<proteinExistence type="predicted"/>
<dbReference type="Gene3D" id="3.30.750.70">
    <property type="entry name" value="4-hydroxybutyrate coenzyme like domains"/>
    <property type="match status" value="1"/>
</dbReference>
<feature type="signal peptide" evidence="1">
    <location>
        <begin position="1"/>
        <end position="20"/>
    </location>
</feature>
<gene>
    <name evidence="3" type="ORF">EG244_07145</name>
</gene>
<dbReference type="GO" id="GO:0006083">
    <property type="term" value="P:acetate metabolic process"/>
    <property type="evidence" value="ECO:0007669"/>
    <property type="project" value="InterPro"/>
</dbReference>
<dbReference type="SUPFAM" id="SSF100950">
    <property type="entry name" value="NagB/RpiA/CoA transferase-like"/>
    <property type="match status" value="2"/>
</dbReference>
<name>A0A3P3DPS1_9RHOB</name>
<dbReference type="InterPro" id="IPR046433">
    <property type="entry name" value="ActCoA_hydro"/>
</dbReference>
<dbReference type="PANTHER" id="PTHR21432:SF20">
    <property type="entry name" value="ACETYL-COA HYDROLASE"/>
    <property type="match status" value="1"/>
</dbReference>
<dbReference type="EMBL" id="RRAZ01000008">
    <property type="protein sequence ID" value="RRH76185.1"/>
    <property type="molecule type" value="Genomic_DNA"/>
</dbReference>
<dbReference type="GO" id="GO:0016787">
    <property type="term" value="F:hydrolase activity"/>
    <property type="evidence" value="ECO:0007669"/>
    <property type="project" value="UniProtKB-KW"/>
</dbReference>
<evidence type="ECO:0000313" key="3">
    <source>
        <dbReference type="EMBL" id="RRH76185.1"/>
    </source>
</evidence>
<evidence type="ECO:0000313" key="4">
    <source>
        <dbReference type="Proteomes" id="UP000282125"/>
    </source>
</evidence>
<dbReference type="Gene3D" id="3.40.1080.20">
    <property type="entry name" value="Acetyl-CoA hydrolase/transferase C-terminal domain"/>
    <property type="match status" value="1"/>
</dbReference>
<dbReference type="InterPro" id="IPR037171">
    <property type="entry name" value="NagB/RpiA_transferase-like"/>
</dbReference>
<dbReference type="PANTHER" id="PTHR21432">
    <property type="entry name" value="ACETYL-COA HYDROLASE-RELATED"/>
    <property type="match status" value="1"/>
</dbReference>